<reference evidence="1" key="1">
    <citation type="submission" date="2014-12" db="EMBL/GenBank/DDBJ databases">
        <title>Insight into the proteome of Arion vulgaris.</title>
        <authorList>
            <person name="Aradska J."/>
            <person name="Bulat T."/>
            <person name="Smidak R."/>
            <person name="Sarate P."/>
            <person name="Gangsoo J."/>
            <person name="Sialana F."/>
            <person name="Bilban M."/>
            <person name="Lubec G."/>
        </authorList>
    </citation>
    <scope>NUCLEOTIDE SEQUENCE</scope>
    <source>
        <tissue evidence="1">Skin</tissue>
    </source>
</reference>
<dbReference type="AlphaFoldDB" id="A0A0B6YNX8"/>
<evidence type="ECO:0000313" key="1">
    <source>
        <dbReference type="EMBL" id="CEK57205.1"/>
    </source>
</evidence>
<protein>
    <submittedName>
        <fullName evidence="1">Uncharacterized protein</fullName>
    </submittedName>
</protein>
<organism evidence="1">
    <name type="scientific">Arion vulgaris</name>
    <dbReference type="NCBI Taxonomy" id="1028688"/>
    <lineage>
        <taxon>Eukaryota</taxon>
        <taxon>Metazoa</taxon>
        <taxon>Spiralia</taxon>
        <taxon>Lophotrochozoa</taxon>
        <taxon>Mollusca</taxon>
        <taxon>Gastropoda</taxon>
        <taxon>Heterobranchia</taxon>
        <taxon>Euthyneura</taxon>
        <taxon>Panpulmonata</taxon>
        <taxon>Eupulmonata</taxon>
        <taxon>Stylommatophora</taxon>
        <taxon>Helicina</taxon>
        <taxon>Arionoidea</taxon>
        <taxon>Arionidae</taxon>
        <taxon>Arion</taxon>
    </lineage>
</organism>
<gene>
    <name evidence="1" type="primary">ORF29550</name>
</gene>
<proteinExistence type="predicted"/>
<name>A0A0B6YNX8_9EUPU</name>
<accession>A0A0B6YNX8</accession>
<dbReference type="EMBL" id="HACG01010340">
    <property type="protein sequence ID" value="CEK57205.1"/>
    <property type="molecule type" value="Transcribed_RNA"/>
</dbReference>
<sequence length="71" mass="8246">MQVNDAYTQVGSHKKCPHNIYTLKSFFIQHFLLQNIILITARLKTSSFSSQFCFLHRHIHSLFNVLLPPSS</sequence>